<protein>
    <recommendedName>
        <fullName evidence="1">RNB domain-containing protein</fullName>
    </recommendedName>
</protein>
<dbReference type="Proteomes" id="UP000314986">
    <property type="component" value="Unassembled WGS sequence"/>
</dbReference>
<dbReference type="SUPFAM" id="SSF50249">
    <property type="entry name" value="Nucleic acid-binding proteins"/>
    <property type="match status" value="1"/>
</dbReference>
<dbReference type="Pfam" id="PF00773">
    <property type="entry name" value="RNB"/>
    <property type="match status" value="1"/>
</dbReference>
<dbReference type="InterPro" id="IPR022966">
    <property type="entry name" value="RNase_II/R_CS"/>
</dbReference>
<dbReference type="InterPro" id="IPR012340">
    <property type="entry name" value="NA-bd_OB-fold"/>
</dbReference>
<reference evidence="2" key="4">
    <citation type="submission" date="2025-08" db="UniProtKB">
        <authorList>
            <consortium name="Ensembl"/>
        </authorList>
    </citation>
    <scope>IDENTIFICATION</scope>
</reference>
<reference evidence="3" key="3">
    <citation type="journal article" date="2014" name="Nature">
        <title>Elephant shark genome provides unique insights into gnathostome evolution.</title>
        <authorList>
            <consortium name="International Elephant Shark Genome Sequencing Consortium"/>
            <person name="Venkatesh B."/>
            <person name="Lee A.P."/>
            <person name="Ravi V."/>
            <person name="Maurya A.K."/>
            <person name="Lian M.M."/>
            <person name="Swann J.B."/>
            <person name="Ohta Y."/>
            <person name="Flajnik M.F."/>
            <person name="Sutoh Y."/>
            <person name="Kasahara M."/>
            <person name="Hoon S."/>
            <person name="Gangu V."/>
            <person name="Roy S.W."/>
            <person name="Irimia M."/>
            <person name="Korzh V."/>
            <person name="Kondrychyn I."/>
            <person name="Lim Z.W."/>
            <person name="Tay B.H."/>
            <person name="Tohari S."/>
            <person name="Kong K.W."/>
            <person name="Ho S."/>
            <person name="Lorente-Galdos B."/>
            <person name="Quilez J."/>
            <person name="Marques-Bonet T."/>
            <person name="Raney B.J."/>
            <person name="Ingham P.W."/>
            <person name="Tay A."/>
            <person name="Hillier L.W."/>
            <person name="Minx P."/>
            <person name="Boehm T."/>
            <person name="Wilson R.K."/>
            <person name="Brenner S."/>
            <person name="Warren W.C."/>
        </authorList>
    </citation>
    <scope>NUCLEOTIDE SEQUENCE [LARGE SCALE GENOMIC DNA]</scope>
</reference>
<sequence>MNIVVSFADRLREERLKEGWHLVSLFNTIHDEHRPRGMIEELMILANRTVAEILLRNETTKTLTPLCIQPKPKSSKLSAFQNVVKPILPISPYLRSCIEHTMSGGKHPLCSTSLKEVFILEPVWRKLIEFQQCHHYDKMKTLLFCEKLHPQLAAAQESEKFFWNTAYMVRAGLIRPDTNHHFSLRVNAYTRFTSPIRRYMDIVVHRLLESVVLNKSEAPYTTEEIDDICRHFNLKTEDSKKYSSRTKQLEEAEELQKNPRQQLAVLFKIQKGKSSLSVLFPDQQFEKMNSLPLKLTVLGLDEQAQFKDGSLTLKWQRKIFCPNKSEIFPSGDTVMDTTGHTISVQAKTWIALQKAICIGDHQTVRELLDKENCSQKCLRSHKLVSKQPEKDTNDYQLLSMTIKNGSVLKMQRAPNLHCGFLKPNIQVVYLNKQVDICIEHARDPELCFTKTDCGEVKGANFINIKDYIERWIPIIEIEAAVNSVMQNDPMVFLNVETYWVEGSPSSGSFKIDSSYTDIDKLEKVITAGDLVCIRHSYAMNESNHKSTLLVDINPNETTWVAHCVITASEKIPPYLEVTFQLHHCASEAPPHVYVSNQPSTIEIMSQRMEDRRKIEAIKSLEKNENLARRIALGKVTPNLGKQHITFYDFTHLFVCLFIYLFWSAGCLTHAETHHIFKSIQTKLGVPSISSIYENSRNVYWNGMHTLSLEERILLTEFWRGTGWQEPKLGDPRV</sequence>
<dbReference type="STRING" id="7868.ENSCMIP00000048189"/>
<dbReference type="PANTHER" id="PTHR23355">
    <property type="entry name" value="RIBONUCLEASE"/>
    <property type="match status" value="1"/>
</dbReference>
<dbReference type="PANTHER" id="PTHR23355:SF9">
    <property type="entry name" value="DIS3-LIKE EXONUCLEASE 2"/>
    <property type="match status" value="1"/>
</dbReference>
<dbReference type="InParanoid" id="A0A4W3JXF5"/>
<dbReference type="GO" id="GO:0010587">
    <property type="term" value="P:miRNA catabolic process"/>
    <property type="evidence" value="ECO:0007669"/>
    <property type="project" value="TreeGrafter"/>
</dbReference>
<dbReference type="GO" id="GO:0000932">
    <property type="term" value="C:P-body"/>
    <property type="evidence" value="ECO:0007669"/>
    <property type="project" value="TreeGrafter"/>
</dbReference>
<proteinExistence type="predicted"/>
<reference evidence="3" key="2">
    <citation type="journal article" date="2007" name="PLoS Biol.">
        <title>Survey sequencing and comparative analysis of the elephant shark (Callorhinchus milii) genome.</title>
        <authorList>
            <person name="Venkatesh B."/>
            <person name="Kirkness E.F."/>
            <person name="Loh Y.H."/>
            <person name="Halpern A.L."/>
            <person name="Lee A.P."/>
            <person name="Johnson J."/>
            <person name="Dandona N."/>
            <person name="Viswanathan L.D."/>
            <person name="Tay A."/>
            <person name="Venter J.C."/>
            <person name="Strausberg R.L."/>
            <person name="Brenner S."/>
        </authorList>
    </citation>
    <scope>NUCLEOTIDE SEQUENCE [LARGE SCALE GENOMIC DNA]</scope>
</reference>
<dbReference type="GO" id="GO:0000175">
    <property type="term" value="F:3'-5'-RNA exonuclease activity"/>
    <property type="evidence" value="ECO:0007669"/>
    <property type="project" value="TreeGrafter"/>
</dbReference>
<evidence type="ECO:0000259" key="1">
    <source>
        <dbReference type="Pfam" id="PF00773"/>
    </source>
</evidence>
<dbReference type="Ensembl" id="ENSCMIT00000048863.1">
    <property type="protein sequence ID" value="ENSCMIP00000048189.1"/>
    <property type="gene ID" value="ENSCMIG00000019708.1"/>
</dbReference>
<name>A0A4W3JXF5_CALMI</name>
<dbReference type="GO" id="GO:0006402">
    <property type="term" value="P:mRNA catabolic process"/>
    <property type="evidence" value="ECO:0007669"/>
    <property type="project" value="TreeGrafter"/>
</dbReference>
<dbReference type="PROSITE" id="PS01175">
    <property type="entry name" value="RIBONUCLEASE_II"/>
    <property type="match status" value="1"/>
</dbReference>
<evidence type="ECO:0000313" key="3">
    <source>
        <dbReference type="Proteomes" id="UP000314986"/>
    </source>
</evidence>
<organism evidence="2 3">
    <name type="scientific">Callorhinchus milii</name>
    <name type="common">Ghost shark</name>
    <dbReference type="NCBI Taxonomy" id="7868"/>
    <lineage>
        <taxon>Eukaryota</taxon>
        <taxon>Metazoa</taxon>
        <taxon>Chordata</taxon>
        <taxon>Craniata</taxon>
        <taxon>Vertebrata</taxon>
        <taxon>Chondrichthyes</taxon>
        <taxon>Holocephali</taxon>
        <taxon>Chimaeriformes</taxon>
        <taxon>Callorhinchidae</taxon>
        <taxon>Callorhinchus</taxon>
    </lineage>
</organism>
<reference evidence="2" key="5">
    <citation type="submission" date="2025-09" db="UniProtKB">
        <authorList>
            <consortium name="Ensembl"/>
        </authorList>
    </citation>
    <scope>IDENTIFICATION</scope>
</reference>
<dbReference type="InterPro" id="IPR001900">
    <property type="entry name" value="RNase_II/R"/>
</dbReference>
<dbReference type="AlphaFoldDB" id="A0A4W3JXF5"/>
<keyword evidence="3" id="KW-1185">Reference proteome</keyword>
<feature type="domain" description="RNB" evidence="1">
    <location>
        <begin position="28"/>
        <end position="212"/>
    </location>
</feature>
<accession>A0A4W3JXF5</accession>
<dbReference type="GO" id="GO:0003723">
    <property type="term" value="F:RNA binding"/>
    <property type="evidence" value="ECO:0007669"/>
    <property type="project" value="InterPro"/>
</dbReference>
<reference evidence="3" key="1">
    <citation type="journal article" date="2006" name="Science">
        <title>Ancient noncoding elements conserved in the human genome.</title>
        <authorList>
            <person name="Venkatesh B."/>
            <person name="Kirkness E.F."/>
            <person name="Loh Y.H."/>
            <person name="Halpern A.L."/>
            <person name="Lee A.P."/>
            <person name="Johnson J."/>
            <person name="Dandona N."/>
            <person name="Viswanathan L.D."/>
            <person name="Tay A."/>
            <person name="Venter J.C."/>
            <person name="Strausberg R.L."/>
            <person name="Brenner S."/>
        </authorList>
    </citation>
    <scope>NUCLEOTIDE SEQUENCE [LARGE SCALE GENOMIC DNA]</scope>
</reference>
<dbReference type="InterPro" id="IPR050180">
    <property type="entry name" value="RNR_Ribonuclease"/>
</dbReference>
<evidence type="ECO:0000313" key="2">
    <source>
        <dbReference type="Ensembl" id="ENSCMIP00000048189.1"/>
    </source>
</evidence>